<proteinExistence type="predicted"/>
<reference evidence="2 3" key="1">
    <citation type="journal article" date="2010" name="Nature">
        <title>Genome sequencing and analysis of the model grass Brachypodium distachyon.</title>
        <authorList>
            <consortium name="International Brachypodium Initiative"/>
        </authorList>
    </citation>
    <scope>NUCLEOTIDE SEQUENCE [LARGE SCALE GENOMIC DNA]</scope>
    <source>
        <strain evidence="2 3">Bd21</strain>
    </source>
</reference>
<dbReference type="Proteomes" id="UP000008810">
    <property type="component" value="Chromosome 3"/>
</dbReference>
<evidence type="ECO:0000313" key="2">
    <source>
        <dbReference type="EMBL" id="PNT69496.1"/>
    </source>
</evidence>
<accession>A0A2K2D5G2</accession>
<reference evidence="2" key="2">
    <citation type="submission" date="2017-06" db="EMBL/GenBank/DDBJ databases">
        <title>WGS assembly of Brachypodium distachyon.</title>
        <authorList>
            <consortium name="The International Brachypodium Initiative"/>
            <person name="Lucas S."/>
            <person name="Harmon-Smith M."/>
            <person name="Lail K."/>
            <person name="Tice H."/>
            <person name="Grimwood J."/>
            <person name="Bruce D."/>
            <person name="Barry K."/>
            <person name="Shu S."/>
            <person name="Lindquist E."/>
            <person name="Wang M."/>
            <person name="Pitluck S."/>
            <person name="Vogel J.P."/>
            <person name="Garvin D.F."/>
            <person name="Mockler T.C."/>
            <person name="Schmutz J."/>
            <person name="Rokhsar D."/>
            <person name="Bevan M.W."/>
        </authorList>
    </citation>
    <scope>NUCLEOTIDE SEQUENCE</scope>
    <source>
        <strain evidence="2">Bd21</strain>
    </source>
</reference>
<dbReference type="Gramene" id="PNT69496">
    <property type="protein sequence ID" value="PNT69496"/>
    <property type="gene ID" value="BRADI_3g56546v3"/>
</dbReference>
<feature type="region of interest" description="Disordered" evidence="1">
    <location>
        <begin position="34"/>
        <end position="65"/>
    </location>
</feature>
<gene>
    <name evidence="2" type="ORF">BRADI_3g56546v3</name>
</gene>
<keyword evidence="4" id="KW-1185">Reference proteome</keyword>
<evidence type="ECO:0000313" key="4">
    <source>
        <dbReference type="Proteomes" id="UP000008810"/>
    </source>
</evidence>
<evidence type="ECO:0000313" key="3">
    <source>
        <dbReference type="EnsemblPlants" id="PNT69496"/>
    </source>
</evidence>
<dbReference type="EMBL" id="CM000882">
    <property type="protein sequence ID" value="PNT69496.1"/>
    <property type="molecule type" value="Genomic_DNA"/>
</dbReference>
<organism evidence="2">
    <name type="scientific">Brachypodium distachyon</name>
    <name type="common">Purple false brome</name>
    <name type="synonym">Trachynia distachya</name>
    <dbReference type="NCBI Taxonomy" id="15368"/>
    <lineage>
        <taxon>Eukaryota</taxon>
        <taxon>Viridiplantae</taxon>
        <taxon>Streptophyta</taxon>
        <taxon>Embryophyta</taxon>
        <taxon>Tracheophyta</taxon>
        <taxon>Spermatophyta</taxon>
        <taxon>Magnoliopsida</taxon>
        <taxon>Liliopsida</taxon>
        <taxon>Poales</taxon>
        <taxon>Poaceae</taxon>
        <taxon>BOP clade</taxon>
        <taxon>Pooideae</taxon>
        <taxon>Stipodae</taxon>
        <taxon>Brachypodieae</taxon>
        <taxon>Brachypodium</taxon>
    </lineage>
</organism>
<dbReference type="EnsemblPlants" id="PNT69496">
    <property type="protein sequence ID" value="PNT69496"/>
    <property type="gene ID" value="BRADI_3g56546v3"/>
</dbReference>
<evidence type="ECO:0000256" key="1">
    <source>
        <dbReference type="SAM" id="MobiDB-lite"/>
    </source>
</evidence>
<dbReference type="InParanoid" id="A0A2K2D5G2"/>
<name>A0A2K2D5G2_BRADI</name>
<dbReference type="AlphaFoldDB" id="A0A2K2D5G2"/>
<sequence>MPGSLKTSSADIRFKPRNLRGVRIGTVKARIWPPQHDRSRTSAKVSGDRLLLLPPHKSQHTHPPV</sequence>
<protein>
    <submittedName>
        <fullName evidence="2 3">Uncharacterized protein</fullName>
    </submittedName>
</protein>
<reference evidence="3" key="3">
    <citation type="submission" date="2018-08" db="UniProtKB">
        <authorList>
            <consortium name="EnsemblPlants"/>
        </authorList>
    </citation>
    <scope>IDENTIFICATION</scope>
    <source>
        <strain evidence="3">cv. Bd21</strain>
    </source>
</reference>